<dbReference type="SUPFAM" id="SSF52499">
    <property type="entry name" value="Isochorismatase-like hydrolases"/>
    <property type="match status" value="1"/>
</dbReference>
<dbReference type="InterPro" id="IPR052347">
    <property type="entry name" value="Isochorismatase_Nicotinamidase"/>
</dbReference>
<keyword evidence="3" id="KW-0479">Metal-binding</keyword>
<sequence length="248" mass="27521">MVKSALIIVDMQNDFLTGSLALKECPAHENGEEIVEVINSLAKMEAWGCLWRILLDWHPADHISFVTNATKFKQHAESAVNTDVAQVYNRVVFDVDNGVRREQVLWPVHCIQGSWGAELHKDLNVVAGSFMIKKGISTSLDSYSAFFDNDGIHETELRKILQTKGIERVFVCGVATDVCVAYTVNDSRKLGFETYIIEDACKGVHHDEIIKSKSTMKLSGVNCITSQEVALALSTEGKIGKTHSKLCH</sequence>
<keyword evidence="2" id="KW-0662">Pyridine nucleotide biosynthesis</keyword>
<comment type="pathway">
    <text evidence="5">Cofactor biosynthesis; nicotinate biosynthesis; nicotinate from nicotinamide: step 1/1.</text>
</comment>
<dbReference type="eggNOG" id="KOG4003">
    <property type="taxonomic scope" value="Eukaryota"/>
</dbReference>
<name>H2ZGM7_CIOSA</name>
<keyword evidence="4" id="KW-0378">Hydrolase</keyword>
<proteinExistence type="inferred from homology"/>
<dbReference type="Gene3D" id="3.40.50.850">
    <property type="entry name" value="Isochorismatase-like"/>
    <property type="match status" value="1"/>
</dbReference>
<dbReference type="OMA" id="YDVPHER"/>
<dbReference type="InterPro" id="IPR000868">
    <property type="entry name" value="Isochorismatase-like_dom"/>
</dbReference>
<dbReference type="STRING" id="51511.ENSCSAVP00000016743"/>
<comment type="similarity">
    <text evidence="1">Belongs to the isochorismatase family.</text>
</comment>
<dbReference type="PANTHER" id="PTHR11080">
    <property type="entry name" value="PYRAZINAMIDASE/NICOTINAMIDASE"/>
    <property type="match status" value="1"/>
</dbReference>
<evidence type="ECO:0000256" key="1">
    <source>
        <dbReference type="ARBA" id="ARBA00006336"/>
    </source>
</evidence>
<dbReference type="AlphaFoldDB" id="H2ZGM7"/>
<dbReference type="Pfam" id="PF00857">
    <property type="entry name" value="Isochorismatase"/>
    <property type="match status" value="1"/>
</dbReference>
<evidence type="ECO:0000313" key="10">
    <source>
        <dbReference type="Proteomes" id="UP000007875"/>
    </source>
</evidence>
<evidence type="ECO:0000256" key="5">
    <source>
        <dbReference type="ARBA" id="ARBA00037900"/>
    </source>
</evidence>
<dbReference type="Proteomes" id="UP000007875">
    <property type="component" value="Unassembled WGS sequence"/>
</dbReference>
<feature type="domain" description="Isochorismatase-like" evidence="8">
    <location>
        <begin position="60"/>
        <end position="228"/>
    </location>
</feature>
<evidence type="ECO:0000256" key="4">
    <source>
        <dbReference type="ARBA" id="ARBA00022801"/>
    </source>
</evidence>
<dbReference type="GO" id="GO:0019363">
    <property type="term" value="P:pyridine nucleotide biosynthetic process"/>
    <property type="evidence" value="ECO:0007669"/>
    <property type="project" value="UniProtKB-KW"/>
</dbReference>
<accession>H2ZGM7</accession>
<dbReference type="PANTHER" id="PTHR11080:SF2">
    <property type="entry name" value="LD05707P"/>
    <property type="match status" value="1"/>
</dbReference>
<reference evidence="9" key="2">
    <citation type="submission" date="2025-08" db="UniProtKB">
        <authorList>
            <consortium name="Ensembl"/>
        </authorList>
    </citation>
    <scope>IDENTIFICATION</scope>
</reference>
<dbReference type="GeneTree" id="ENSGT00940000174477"/>
<evidence type="ECO:0000256" key="3">
    <source>
        <dbReference type="ARBA" id="ARBA00022723"/>
    </source>
</evidence>
<evidence type="ECO:0000256" key="2">
    <source>
        <dbReference type="ARBA" id="ARBA00022642"/>
    </source>
</evidence>
<evidence type="ECO:0000259" key="8">
    <source>
        <dbReference type="Pfam" id="PF00857"/>
    </source>
</evidence>
<protein>
    <recommendedName>
        <fullName evidence="6">nicotinamidase</fullName>
        <ecNumber evidence="6">3.5.1.19</ecNumber>
    </recommendedName>
    <alternativeName>
        <fullName evidence="7">Nicotinamide deamidase</fullName>
    </alternativeName>
</protein>
<evidence type="ECO:0000313" key="9">
    <source>
        <dbReference type="Ensembl" id="ENSCSAVP00000016743.1"/>
    </source>
</evidence>
<reference evidence="9" key="3">
    <citation type="submission" date="2025-09" db="UniProtKB">
        <authorList>
            <consortium name="Ensembl"/>
        </authorList>
    </citation>
    <scope>IDENTIFICATION</scope>
</reference>
<reference evidence="10" key="1">
    <citation type="submission" date="2003-08" db="EMBL/GenBank/DDBJ databases">
        <authorList>
            <person name="Birren B."/>
            <person name="Nusbaum C."/>
            <person name="Abebe A."/>
            <person name="Abouelleil A."/>
            <person name="Adekoya E."/>
            <person name="Ait-zahra M."/>
            <person name="Allen N."/>
            <person name="Allen T."/>
            <person name="An P."/>
            <person name="Anderson M."/>
            <person name="Anderson S."/>
            <person name="Arachchi H."/>
            <person name="Armbruster J."/>
            <person name="Bachantsang P."/>
            <person name="Baldwin J."/>
            <person name="Barry A."/>
            <person name="Bayul T."/>
            <person name="Blitshsteyn B."/>
            <person name="Bloom T."/>
            <person name="Blye J."/>
            <person name="Boguslavskiy L."/>
            <person name="Borowsky M."/>
            <person name="Boukhgalter B."/>
            <person name="Brunache A."/>
            <person name="Butler J."/>
            <person name="Calixte N."/>
            <person name="Calvo S."/>
            <person name="Camarata J."/>
            <person name="Campo K."/>
            <person name="Chang J."/>
            <person name="Cheshatsang Y."/>
            <person name="Citroen M."/>
            <person name="Collymore A."/>
            <person name="Considine T."/>
            <person name="Cook A."/>
            <person name="Cooke P."/>
            <person name="Corum B."/>
            <person name="Cuomo C."/>
            <person name="David R."/>
            <person name="Dawoe T."/>
            <person name="Degray S."/>
            <person name="Dodge S."/>
            <person name="Dooley K."/>
            <person name="Dorje P."/>
            <person name="Dorjee K."/>
            <person name="Dorris L."/>
            <person name="Duffey N."/>
            <person name="Dupes A."/>
            <person name="Elkins T."/>
            <person name="Engels R."/>
            <person name="Erickson J."/>
            <person name="Farina A."/>
            <person name="Faro S."/>
            <person name="Ferreira P."/>
            <person name="Fischer H."/>
            <person name="Fitzgerald M."/>
            <person name="Foley K."/>
            <person name="Gage D."/>
            <person name="Galagan J."/>
            <person name="Gearin G."/>
            <person name="Gnerre S."/>
            <person name="Gnirke A."/>
            <person name="Goyette A."/>
            <person name="Graham J."/>
            <person name="Grandbois E."/>
            <person name="Gyaltsen K."/>
            <person name="Hafez N."/>
            <person name="Hagopian D."/>
            <person name="Hagos B."/>
            <person name="Hall J."/>
            <person name="Hatcher B."/>
            <person name="Heller A."/>
            <person name="Higgins H."/>
            <person name="Honan T."/>
            <person name="Horn A."/>
            <person name="Houde N."/>
            <person name="Hughes L."/>
            <person name="Hulme W."/>
            <person name="Husby E."/>
            <person name="Iliev I."/>
            <person name="Jaffe D."/>
            <person name="Jones C."/>
            <person name="Kamal M."/>
            <person name="Kamat A."/>
            <person name="Kamvysselis M."/>
            <person name="Karlsson E."/>
            <person name="Kells C."/>
            <person name="Kieu A."/>
            <person name="Kisner P."/>
            <person name="Kodira C."/>
            <person name="Kulbokas E."/>
            <person name="Labutti K."/>
            <person name="Lama D."/>
            <person name="Landers T."/>
            <person name="Leger J."/>
            <person name="Levine S."/>
            <person name="Lewis D."/>
            <person name="Lewis T."/>
            <person name="Lindblad-toh K."/>
            <person name="Liu X."/>
            <person name="Lokyitsang T."/>
            <person name="Lokyitsang Y."/>
            <person name="Lucien O."/>
            <person name="Lui A."/>
            <person name="Ma L.J."/>
            <person name="Mabbitt R."/>
            <person name="Macdonald J."/>
            <person name="Maclean C."/>
            <person name="Major J."/>
            <person name="Manning J."/>
            <person name="Marabella R."/>
            <person name="Maru K."/>
            <person name="Matthews C."/>
            <person name="Mauceli E."/>
            <person name="Mccarthy M."/>
            <person name="Mcdonough S."/>
            <person name="Mcghee T."/>
            <person name="Meldrim J."/>
            <person name="Meneus L."/>
            <person name="Mesirov J."/>
            <person name="Mihalev A."/>
            <person name="Mihova T."/>
            <person name="Mikkelsen T."/>
            <person name="Mlenga V."/>
            <person name="Moru K."/>
            <person name="Mozes J."/>
            <person name="Mulrain L."/>
            <person name="Munson G."/>
            <person name="Naylor J."/>
            <person name="Newes C."/>
            <person name="Nguyen C."/>
            <person name="Nguyen N."/>
            <person name="Nguyen T."/>
            <person name="Nicol R."/>
            <person name="Nielsen C."/>
            <person name="Nizzari M."/>
            <person name="Norbu C."/>
            <person name="Norbu N."/>
            <person name="O'donnell P."/>
            <person name="Okoawo O."/>
            <person name="O'leary S."/>
            <person name="Omotosho B."/>
            <person name="O'neill K."/>
            <person name="Osman S."/>
            <person name="Parker S."/>
            <person name="Perrin D."/>
            <person name="Phunkhang P."/>
            <person name="Piqani B."/>
            <person name="Purcell S."/>
            <person name="Rachupka T."/>
            <person name="Ramasamy U."/>
            <person name="Rameau R."/>
            <person name="Ray V."/>
            <person name="Raymond C."/>
            <person name="Retta R."/>
            <person name="Richardson S."/>
            <person name="Rise C."/>
            <person name="Rodriguez J."/>
            <person name="Rogers J."/>
            <person name="Rogov P."/>
            <person name="Rutman M."/>
            <person name="Schupbach R."/>
            <person name="Seaman C."/>
            <person name="Settipalli S."/>
            <person name="Sharpe T."/>
            <person name="Sheridan J."/>
            <person name="Sherpa N."/>
            <person name="Shi J."/>
            <person name="Smirnov S."/>
            <person name="Smith C."/>
            <person name="Sougnez C."/>
            <person name="Spencer B."/>
            <person name="Stalker J."/>
            <person name="Stange-thomann N."/>
            <person name="Stavropoulos S."/>
            <person name="Stetson K."/>
            <person name="Stone C."/>
            <person name="Stone S."/>
            <person name="Stubbs M."/>
            <person name="Talamas J."/>
            <person name="Tchuinga P."/>
            <person name="Tenzing P."/>
            <person name="Tesfaye S."/>
            <person name="Theodore J."/>
            <person name="Thoulutsang Y."/>
            <person name="Topham K."/>
            <person name="Towey S."/>
            <person name="Tsamla T."/>
            <person name="Tsomo N."/>
            <person name="Vallee D."/>
            <person name="Vassiliev H."/>
            <person name="Venkataraman V."/>
            <person name="Vinson J."/>
            <person name="Vo A."/>
            <person name="Wade C."/>
            <person name="Wang S."/>
            <person name="Wangchuk T."/>
            <person name="Wangdi T."/>
            <person name="Whittaker C."/>
            <person name="Wilkinson J."/>
            <person name="Wu Y."/>
            <person name="Wyman D."/>
            <person name="Yadav S."/>
            <person name="Yang S."/>
            <person name="Yang X."/>
            <person name="Yeager S."/>
            <person name="Yee E."/>
            <person name="Young G."/>
            <person name="Zainoun J."/>
            <person name="Zembeck L."/>
            <person name="Zimmer A."/>
            <person name="Zody M."/>
            <person name="Lander E."/>
        </authorList>
    </citation>
    <scope>NUCLEOTIDE SEQUENCE [LARGE SCALE GENOMIC DNA]</scope>
</reference>
<dbReference type="GO" id="GO:0008936">
    <property type="term" value="F:nicotinamidase activity"/>
    <property type="evidence" value="ECO:0007669"/>
    <property type="project" value="UniProtKB-EC"/>
</dbReference>
<dbReference type="Ensembl" id="ENSCSAVT00000016925.1">
    <property type="protein sequence ID" value="ENSCSAVP00000016743.1"/>
    <property type="gene ID" value="ENSCSAVG00000009845.1"/>
</dbReference>
<evidence type="ECO:0000256" key="7">
    <source>
        <dbReference type="ARBA" id="ARBA00043224"/>
    </source>
</evidence>
<keyword evidence="10" id="KW-1185">Reference proteome</keyword>
<dbReference type="GO" id="GO:0046872">
    <property type="term" value="F:metal ion binding"/>
    <property type="evidence" value="ECO:0007669"/>
    <property type="project" value="UniProtKB-KW"/>
</dbReference>
<organism evidence="9 10">
    <name type="scientific">Ciona savignyi</name>
    <name type="common">Pacific transparent sea squirt</name>
    <dbReference type="NCBI Taxonomy" id="51511"/>
    <lineage>
        <taxon>Eukaryota</taxon>
        <taxon>Metazoa</taxon>
        <taxon>Chordata</taxon>
        <taxon>Tunicata</taxon>
        <taxon>Ascidiacea</taxon>
        <taxon>Phlebobranchia</taxon>
        <taxon>Cionidae</taxon>
        <taxon>Ciona</taxon>
    </lineage>
</organism>
<dbReference type="InterPro" id="IPR036380">
    <property type="entry name" value="Isochorismatase-like_sf"/>
</dbReference>
<evidence type="ECO:0000256" key="6">
    <source>
        <dbReference type="ARBA" id="ARBA00039017"/>
    </source>
</evidence>
<dbReference type="EC" id="3.5.1.19" evidence="6"/>
<dbReference type="InParanoid" id="H2ZGM7"/>